<name>A0A2P8AFU6_9PEZI</name>
<dbReference type="Proteomes" id="UP000243723">
    <property type="component" value="Unassembled WGS sequence"/>
</dbReference>
<evidence type="ECO:0000313" key="3">
    <source>
        <dbReference type="Proteomes" id="UP000243723"/>
    </source>
</evidence>
<accession>A0A2P8AFU6</accession>
<keyword evidence="3" id="KW-1185">Reference proteome</keyword>
<dbReference type="PROSITE" id="PS50181">
    <property type="entry name" value="FBOX"/>
    <property type="match status" value="1"/>
</dbReference>
<gene>
    <name evidence="2" type="ORF">B9Z65_3647</name>
</gene>
<dbReference type="OrthoDB" id="5139943at2759"/>
<dbReference type="SUPFAM" id="SSF81383">
    <property type="entry name" value="F-box domain"/>
    <property type="match status" value="1"/>
</dbReference>
<dbReference type="Pfam" id="PF00646">
    <property type="entry name" value="F-box"/>
    <property type="match status" value="1"/>
</dbReference>
<keyword evidence="2" id="KW-0418">Kinase</keyword>
<proteinExistence type="predicted"/>
<dbReference type="EMBL" id="NHZQ01000010">
    <property type="protein sequence ID" value="PSK59323.1"/>
    <property type="molecule type" value="Genomic_DNA"/>
</dbReference>
<evidence type="ECO:0000313" key="2">
    <source>
        <dbReference type="EMBL" id="PSK59323.1"/>
    </source>
</evidence>
<dbReference type="GO" id="GO:0016301">
    <property type="term" value="F:kinase activity"/>
    <property type="evidence" value="ECO:0007669"/>
    <property type="project" value="UniProtKB-KW"/>
</dbReference>
<dbReference type="InterPro" id="IPR001810">
    <property type="entry name" value="F-box_dom"/>
</dbReference>
<dbReference type="AlphaFoldDB" id="A0A2P8AFU6"/>
<comment type="caution">
    <text evidence="2">The sequence shown here is derived from an EMBL/GenBank/DDBJ whole genome shotgun (WGS) entry which is preliminary data.</text>
</comment>
<dbReference type="STRING" id="40998.A0A2P8AFU6"/>
<dbReference type="InterPro" id="IPR036047">
    <property type="entry name" value="F-box-like_dom_sf"/>
</dbReference>
<keyword evidence="2" id="KW-0808">Transferase</keyword>
<sequence length="451" mass="50733">MSSSETKQTSLGLLQLPCELLHRIVHLGLFESALALSRVCRSFHSICRPPSTYLAILENSNGLSRKDLAKFFGDSQRNDPVDYRHAWLGRAGLYNRKDTAKLWAFASARAIDLASTLDEHKSKRIANPEKIMTSFLYLPELIIASHPAVYYIKHRLETYLPLLLNLAGQSNSFDLQYRATFTAACTLMESRSKELSIEVIAGETALNKQGGDLCLLAQARTCTISDRLNTPLRLPRHPYRYTHHLQANLVVGRLVDNLNNQFLTGRMHRDPFEVAPPSAENIPLYELVKFSPPFTNKQAKDAVLQVLSGNHSHNSTSTEILPTNHLPTMTSEQFLTDGEWVGYYNYSRSRSTRGFDPMMHSIHFRILESAALQQDERGIVSNTGVDGCGSFRLEGSINTTTGTVIMVKRYAHGTTWDWTAVMTPFGIVGSWGPAGWGGWLFLWKREWASRE</sequence>
<feature type="domain" description="F-box" evidence="1">
    <location>
        <begin position="10"/>
        <end position="56"/>
    </location>
</feature>
<protein>
    <submittedName>
        <fullName evidence="2">MAP kinase kinase kinase mkh1</fullName>
    </submittedName>
</protein>
<evidence type="ECO:0000259" key="1">
    <source>
        <dbReference type="PROSITE" id="PS50181"/>
    </source>
</evidence>
<organism evidence="2 3">
    <name type="scientific">Elsinoe australis</name>
    <dbReference type="NCBI Taxonomy" id="40998"/>
    <lineage>
        <taxon>Eukaryota</taxon>
        <taxon>Fungi</taxon>
        <taxon>Dikarya</taxon>
        <taxon>Ascomycota</taxon>
        <taxon>Pezizomycotina</taxon>
        <taxon>Dothideomycetes</taxon>
        <taxon>Dothideomycetidae</taxon>
        <taxon>Myriangiales</taxon>
        <taxon>Elsinoaceae</taxon>
        <taxon>Elsinoe</taxon>
    </lineage>
</organism>
<reference evidence="2 3" key="1">
    <citation type="submission" date="2017-05" db="EMBL/GenBank/DDBJ databases">
        <title>Draft genome sequence of Elsinoe australis.</title>
        <authorList>
            <person name="Cheng Q."/>
        </authorList>
    </citation>
    <scope>NUCLEOTIDE SEQUENCE [LARGE SCALE GENOMIC DNA]</scope>
    <source>
        <strain evidence="2 3">NL1</strain>
    </source>
</reference>